<feature type="compositionally biased region" description="Polar residues" evidence="1">
    <location>
        <begin position="294"/>
        <end position="306"/>
    </location>
</feature>
<evidence type="ECO:0000256" key="1">
    <source>
        <dbReference type="SAM" id="MobiDB-lite"/>
    </source>
</evidence>
<evidence type="ECO:0008006" key="4">
    <source>
        <dbReference type="Google" id="ProtNLM"/>
    </source>
</evidence>
<feature type="region of interest" description="Disordered" evidence="1">
    <location>
        <begin position="484"/>
        <end position="522"/>
    </location>
</feature>
<evidence type="ECO:0000313" key="3">
    <source>
        <dbReference type="Proteomes" id="UP000762676"/>
    </source>
</evidence>
<dbReference type="Proteomes" id="UP000762676">
    <property type="component" value="Unassembled WGS sequence"/>
</dbReference>
<feature type="region of interest" description="Disordered" evidence="1">
    <location>
        <begin position="387"/>
        <end position="430"/>
    </location>
</feature>
<evidence type="ECO:0000313" key="2">
    <source>
        <dbReference type="EMBL" id="GFR87261.1"/>
    </source>
</evidence>
<accession>A0AAV4GRU5</accession>
<dbReference type="AlphaFoldDB" id="A0AAV4GRU5"/>
<feature type="compositionally biased region" description="Polar residues" evidence="1">
    <location>
        <begin position="460"/>
        <end position="470"/>
    </location>
</feature>
<feature type="compositionally biased region" description="Low complexity" evidence="1">
    <location>
        <begin position="387"/>
        <end position="399"/>
    </location>
</feature>
<reference evidence="2 3" key="1">
    <citation type="journal article" date="2021" name="Elife">
        <title>Chloroplast acquisition without the gene transfer in kleptoplastic sea slugs, Plakobranchus ocellatus.</title>
        <authorList>
            <person name="Maeda T."/>
            <person name="Takahashi S."/>
            <person name="Yoshida T."/>
            <person name="Shimamura S."/>
            <person name="Takaki Y."/>
            <person name="Nagai Y."/>
            <person name="Toyoda A."/>
            <person name="Suzuki Y."/>
            <person name="Arimoto A."/>
            <person name="Ishii H."/>
            <person name="Satoh N."/>
            <person name="Nishiyama T."/>
            <person name="Hasebe M."/>
            <person name="Maruyama T."/>
            <person name="Minagawa J."/>
            <person name="Obokata J."/>
            <person name="Shigenobu S."/>
        </authorList>
    </citation>
    <scope>NUCLEOTIDE SEQUENCE [LARGE SCALE GENOMIC DNA]</scope>
</reference>
<gene>
    <name evidence="2" type="ORF">ElyMa_002488700</name>
</gene>
<organism evidence="2 3">
    <name type="scientific">Elysia marginata</name>
    <dbReference type="NCBI Taxonomy" id="1093978"/>
    <lineage>
        <taxon>Eukaryota</taxon>
        <taxon>Metazoa</taxon>
        <taxon>Spiralia</taxon>
        <taxon>Lophotrochozoa</taxon>
        <taxon>Mollusca</taxon>
        <taxon>Gastropoda</taxon>
        <taxon>Heterobranchia</taxon>
        <taxon>Euthyneura</taxon>
        <taxon>Panpulmonata</taxon>
        <taxon>Sacoglossa</taxon>
        <taxon>Placobranchoidea</taxon>
        <taxon>Plakobranchidae</taxon>
        <taxon>Elysia</taxon>
    </lineage>
</organism>
<comment type="caution">
    <text evidence="2">The sequence shown here is derived from an EMBL/GenBank/DDBJ whole genome shotgun (WGS) entry which is preliminary data.</text>
</comment>
<protein>
    <recommendedName>
        <fullName evidence="4">LEM domain-containing protein</fullName>
    </recommendedName>
</protein>
<keyword evidence="3" id="KW-1185">Reference proteome</keyword>
<name>A0AAV4GRU5_9GAST</name>
<sequence>MKALRKQSLVLYFALMFTEPRRDEEVPEEAFRHMFSRCSSLENQMEFERESLVQRYRKHCQFGPLVPEKTRPQQPEKQPVPAATTTTTTGESRNQENIAPCTPSGGLRFPRSCKSAEVPGTPKVSTRQQCGRFDDDIESLLPTRSHSVIDDSKLRAYGLTLPPDEKTARLLELAGKFIARAESAGVPPAKPAQSTGPRHSGEEQQDEGYDSKISSNDADAADEDEVESRVVQLDAQSDKVYPESEIRGSEVGTAAGDAYEPTTHVWADSSRVATSGGLNCTSKSGFSKPDASRPQAQTMPQYQAPTDSGRAAIAKLMYSQRDKNLYERTPNRRMRQNGFRYAGKEQSRLMETSLNHITPGYLSLHQFAYLSNFVQYPLIMHEQQNQQQQQLQEQQQQHQQLHENDPKLQQQQQQPDPSSNTYYPPNSTPSRTIVMRKICLQDSNDPDSNHFTLEAKSRSSEISAESPNQETYCEQLNVHRGPSASCTVNGNGAQSEIPNKTQGASSNHQTAHAMPNSSYSEDPQNVIAKSRAAGTSGPPSHDELDANITRQRQASGSGHRDTQAAVVPRHYNAPDTVVHGQRRTSQTTIPGFRYRNAGSGLRPERLSTTCFPVADLLPAVEKSLRRKGRRGS</sequence>
<feature type="region of interest" description="Disordered" evidence="1">
    <location>
        <begin position="65"/>
        <end position="106"/>
    </location>
</feature>
<proteinExistence type="predicted"/>
<feature type="region of interest" description="Disordered" evidence="1">
    <location>
        <begin position="442"/>
        <end position="470"/>
    </location>
</feature>
<feature type="compositionally biased region" description="Polar residues" evidence="1">
    <location>
        <begin position="415"/>
        <end position="430"/>
    </location>
</feature>
<feature type="region of interest" description="Disordered" evidence="1">
    <location>
        <begin position="278"/>
        <end position="306"/>
    </location>
</feature>
<feature type="region of interest" description="Disordered" evidence="1">
    <location>
        <begin position="182"/>
        <end position="226"/>
    </location>
</feature>
<dbReference type="EMBL" id="BMAT01005077">
    <property type="protein sequence ID" value="GFR87261.1"/>
    <property type="molecule type" value="Genomic_DNA"/>
</dbReference>